<reference evidence="1 2" key="1">
    <citation type="submission" date="2014-10" db="EMBL/GenBank/DDBJ databases">
        <title>Genome sequence of Erwinia typographi M043b.</title>
        <authorList>
            <person name="Chan K.-G."/>
            <person name="Tan W.-S."/>
        </authorList>
    </citation>
    <scope>NUCLEOTIDE SEQUENCE [LARGE SCALE GENOMIC DNA]</scope>
    <source>
        <strain evidence="1 2">M043b</strain>
    </source>
</reference>
<dbReference type="AlphaFoldDB" id="A0A0A4ABY2"/>
<dbReference type="STRING" id="371042.NG99_04740"/>
<gene>
    <name evidence="1" type="ORF">NG99_04740</name>
</gene>
<protein>
    <recommendedName>
        <fullName evidence="3">ANR family transcriptional regulator</fullName>
    </recommendedName>
</protein>
<dbReference type="Proteomes" id="UP000030351">
    <property type="component" value="Unassembled WGS sequence"/>
</dbReference>
<dbReference type="EMBL" id="JRUQ01000018">
    <property type="protein sequence ID" value="KGT95328.1"/>
    <property type="molecule type" value="Genomic_DNA"/>
</dbReference>
<comment type="caution">
    <text evidence="1">The sequence shown here is derived from an EMBL/GenBank/DDBJ whole genome shotgun (WGS) entry which is preliminary data.</text>
</comment>
<dbReference type="NCBIfam" id="NF033650">
    <property type="entry name" value="ANR_neg_reg"/>
    <property type="match status" value="1"/>
</dbReference>
<proteinExistence type="predicted"/>
<name>A0A0A4ABY2_9GAMM</name>
<organism evidence="1 2">
    <name type="scientific">Erwinia typographi</name>
    <dbReference type="NCBI Taxonomy" id="371042"/>
    <lineage>
        <taxon>Bacteria</taxon>
        <taxon>Pseudomonadati</taxon>
        <taxon>Pseudomonadota</taxon>
        <taxon>Gammaproteobacteria</taxon>
        <taxon>Enterobacterales</taxon>
        <taxon>Erwiniaceae</taxon>
        <taxon>Erwinia</taxon>
    </lineage>
</organism>
<sequence>MPMNPARGRLMNQYAAYALGAVKAERELRYSDAAVLWFKAMHAPCCSKNSDWAEKRNEFCAAAVKRTQGRKNARQRV</sequence>
<accession>A0A0A4ABY2</accession>
<evidence type="ECO:0000313" key="1">
    <source>
        <dbReference type="EMBL" id="KGT95328.1"/>
    </source>
</evidence>
<keyword evidence="2" id="KW-1185">Reference proteome</keyword>
<dbReference type="InterPro" id="IPR047666">
    <property type="entry name" value="ANR_neg_reg"/>
</dbReference>
<evidence type="ECO:0000313" key="2">
    <source>
        <dbReference type="Proteomes" id="UP000030351"/>
    </source>
</evidence>
<evidence type="ECO:0008006" key="3">
    <source>
        <dbReference type="Google" id="ProtNLM"/>
    </source>
</evidence>